<keyword evidence="1" id="KW-0732">Signal</keyword>
<feature type="chain" id="PRO_5047501434" description="Flagellar protein FliL" evidence="1">
    <location>
        <begin position="33"/>
        <end position="151"/>
    </location>
</feature>
<protein>
    <recommendedName>
        <fullName evidence="4">Flagellar protein FliL</fullName>
    </recommendedName>
</protein>
<dbReference type="EMBL" id="JBHTBR010000002">
    <property type="protein sequence ID" value="MFC7290223.1"/>
    <property type="molecule type" value="Genomic_DNA"/>
</dbReference>
<evidence type="ECO:0000313" key="3">
    <source>
        <dbReference type="Proteomes" id="UP001596492"/>
    </source>
</evidence>
<organism evidence="2 3">
    <name type="scientific">Hirschia litorea</name>
    <dbReference type="NCBI Taxonomy" id="1199156"/>
    <lineage>
        <taxon>Bacteria</taxon>
        <taxon>Pseudomonadati</taxon>
        <taxon>Pseudomonadota</taxon>
        <taxon>Alphaproteobacteria</taxon>
        <taxon>Hyphomonadales</taxon>
        <taxon>Hyphomonadaceae</taxon>
        <taxon>Hirschia</taxon>
    </lineage>
</organism>
<comment type="caution">
    <text evidence="2">The sequence shown here is derived from an EMBL/GenBank/DDBJ whole genome shotgun (WGS) entry which is preliminary data.</text>
</comment>
<evidence type="ECO:0000313" key="2">
    <source>
        <dbReference type="EMBL" id="MFC7290223.1"/>
    </source>
</evidence>
<name>A0ABW2IGR0_9PROT</name>
<proteinExistence type="predicted"/>
<dbReference type="Proteomes" id="UP001596492">
    <property type="component" value="Unassembled WGS sequence"/>
</dbReference>
<gene>
    <name evidence="2" type="ORF">ACFQS8_01215</name>
</gene>
<feature type="signal peptide" evidence="1">
    <location>
        <begin position="1"/>
        <end position="32"/>
    </location>
</feature>
<dbReference type="RefSeq" id="WP_382164937.1">
    <property type="nucleotide sequence ID" value="NZ_JBHTBR010000002.1"/>
</dbReference>
<reference evidence="3" key="1">
    <citation type="journal article" date="2019" name="Int. J. Syst. Evol. Microbiol.">
        <title>The Global Catalogue of Microorganisms (GCM) 10K type strain sequencing project: providing services to taxonomists for standard genome sequencing and annotation.</title>
        <authorList>
            <consortium name="The Broad Institute Genomics Platform"/>
            <consortium name="The Broad Institute Genome Sequencing Center for Infectious Disease"/>
            <person name="Wu L."/>
            <person name="Ma J."/>
        </authorList>
    </citation>
    <scope>NUCLEOTIDE SEQUENCE [LARGE SCALE GENOMIC DNA]</scope>
    <source>
        <strain evidence="3">CCUG 51308</strain>
    </source>
</reference>
<sequence length="151" mass="16787">MAFSMPSISKTLALCAVGVVISTTSFGGTAYAAGDSANKKEEKEINRSVELNAMVFPVFDEDRKLVNYLYVNARMLVADGKGVWDFREKAHIVRDVVLRAAHRESIHLQGNYSRIDEEKAEKLFIETVNKELGEHAFTGMTFLQVASQELG</sequence>
<accession>A0ABW2IGR0</accession>
<evidence type="ECO:0000256" key="1">
    <source>
        <dbReference type="SAM" id="SignalP"/>
    </source>
</evidence>
<keyword evidence="3" id="KW-1185">Reference proteome</keyword>
<evidence type="ECO:0008006" key="4">
    <source>
        <dbReference type="Google" id="ProtNLM"/>
    </source>
</evidence>